<dbReference type="PROSITE" id="PS50222">
    <property type="entry name" value="EF_HAND_2"/>
    <property type="match status" value="2"/>
</dbReference>
<evidence type="ECO:0000256" key="1">
    <source>
        <dbReference type="ARBA" id="ARBA00022723"/>
    </source>
</evidence>
<dbReference type="RefSeq" id="WP_166410986.1">
    <property type="nucleotide sequence ID" value="NZ_CP049869.1"/>
</dbReference>
<feature type="signal peptide" evidence="3">
    <location>
        <begin position="1"/>
        <end position="23"/>
    </location>
</feature>
<dbReference type="PANTHER" id="PTHR10827:SF98">
    <property type="entry name" value="45 KDA CALCIUM-BINDING PROTEIN"/>
    <property type="match status" value="1"/>
</dbReference>
<dbReference type="Gene3D" id="1.10.238.10">
    <property type="entry name" value="EF-hand"/>
    <property type="match status" value="2"/>
</dbReference>
<evidence type="ECO:0000313" key="6">
    <source>
        <dbReference type="Proteomes" id="UP000503222"/>
    </source>
</evidence>
<dbReference type="SUPFAM" id="SSF47473">
    <property type="entry name" value="EF-hand"/>
    <property type="match status" value="1"/>
</dbReference>
<evidence type="ECO:0000256" key="3">
    <source>
        <dbReference type="SAM" id="SignalP"/>
    </source>
</evidence>
<reference evidence="5 6" key="1">
    <citation type="submission" date="2020-03" db="EMBL/GenBank/DDBJ databases">
        <title>Sphingomonas sp. nov., isolated from fish.</title>
        <authorList>
            <person name="Hyun D.-W."/>
            <person name="Bae J.-W."/>
        </authorList>
    </citation>
    <scope>NUCLEOTIDE SEQUENCE [LARGE SCALE GENOMIC DNA]</scope>
    <source>
        <strain evidence="5 6">HDW15B</strain>
    </source>
</reference>
<organism evidence="5 6">
    <name type="scientific">Sphingomonas piscis</name>
    <dbReference type="NCBI Taxonomy" id="2714943"/>
    <lineage>
        <taxon>Bacteria</taxon>
        <taxon>Pseudomonadati</taxon>
        <taxon>Pseudomonadota</taxon>
        <taxon>Alphaproteobacteria</taxon>
        <taxon>Sphingomonadales</taxon>
        <taxon>Sphingomonadaceae</taxon>
        <taxon>Sphingomonas</taxon>
    </lineage>
</organism>
<dbReference type="Pfam" id="PF13202">
    <property type="entry name" value="EF-hand_5"/>
    <property type="match status" value="3"/>
</dbReference>
<dbReference type="PROSITE" id="PS00018">
    <property type="entry name" value="EF_HAND_1"/>
    <property type="match status" value="1"/>
</dbReference>
<sequence>MRHATRTLLASALLVAAAGPALAQTGANDPLPRAELVASLGARFKLIDTNGDGYFDKTEYLAARTKAEQIELGRIKELLARQFAEVDTNKDKFVTVAEIDAKMKNPARAKEGVTALDKNKDGKLSLAEFAAQVGKVEATADTDQQLTRWDTDRNNQVTLAEYQGSALSQFDKLDANKDGTLTEAEARAGAAAAPAGR</sequence>
<dbReference type="GO" id="GO:0005509">
    <property type="term" value="F:calcium ion binding"/>
    <property type="evidence" value="ECO:0007669"/>
    <property type="project" value="InterPro"/>
</dbReference>
<keyword evidence="2" id="KW-0677">Repeat</keyword>
<dbReference type="KEGG" id="spii:G7077_06485"/>
<accession>A0A6G7YPC6</accession>
<proteinExistence type="predicted"/>
<dbReference type="InterPro" id="IPR002048">
    <property type="entry name" value="EF_hand_dom"/>
</dbReference>
<feature type="domain" description="EF-hand" evidence="4">
    <location>
        <begin position="104"/>
        <end position="139"/>
    </location>
</feature>
<evidence type="ECO:0000256" key="2">
    <source>
        <dbReference type="ARBA" id="ARBA00022737"/>
    </source>
</evidence>
<name>A0A6G7YPC6_9SPHN</name>
<keyword evidence="6" id="KW-1185">Reference proteome</keyword>
<dbReference type="Proteomes" id="UP000503222">
    <property type="component" value="Chromosome"/>
</dbReference>
<feature type="chain" id="PRO_5026224660" description="EF-hand domain-containing protein" evidence="3">
    <location>
        <begin position="24"/>
        <end position="197"/>
    </location>
</feature>
<keyword evidence="3" id="KW-0732">Signal</keyword>
<dbReference type="SMART" id="SM00054">
    <property type="entry name" value="EFh"/>
    <property type="match status" value="4"/>
</dbReference>
<evidence type="ECO:0000259" key="4">
    <source>
        <dbReference type="PROSITE" id="PS50222"/>
    </source>
</evidence>
<gene>
    <name evidence="5" type="ORF">G7077_06485</name>
</gene>
<keyword evidence="1" id="KW-0479">Metal-binding</keyword>
<dbReference type="InterPro" id="IPR011992">
    <property type="entry name" value="EF-hand-dom_pair"/>
</dbReference>
<feature type="domain" description="EF-hand" evidence="4">
    <location>
        <begin position="35"/>
        <end position="70"/>
    </location>
</feature>
<dbReference type="EMBL" id="CP049869">
    <property type="protein sequence ID" value="QIK78593.1"/>
    <property type="molecule type" value="Genomic_DNA"/>
</dbReference>
<dbReference type="AlphaFoldDB" id="A0A6G7YPC6"/>
<evidence type="ECO:0000313" key="5">
    <source>
        <dbReference type="EMBL" id="QIK78593.1"/>
    </source>
</evidence>
<dbReference type="InterPro" id="IPR018247">
    <property type="entry name" value="EF_Hand_1_Ca_BS"/>
</dbReference>
<protein>
    <recommendedName>
        <fullName evidence="4">EF-hand domain-containing protein</fullName>
    </recommendedName>
</protein>
<dbReference type="PANTHER" id="PTHR10827">
    <property type="entry name" value="RETICULOCALBIN"/>
    <property type="match status" value="1"/>
</dbReference>